<protein>
    <submittedName>
        <fullName evidence="2">1104_t:CDS:1</fullName>
    </submittedName>
</protein>
<gene>
    <name evidence="2" type="ORF">PBRASI_LOCUS5372</name>
</gene>
<evidence type="ECO:0000313" key="3">
    <source>
        <dbReference type="Proteomes" id="UP000789739"/>
    </source>
</evidence>
<dbReference type="EMBL" id="CAJVPI010000621">
    <property type="protein sequence ID" value="CAG8556643.1"/>
    <property type="molecule type" value="Genomic_DNA"/>
</dbReference>
<dbReference type="AlphaFoldDB" id="A0A9N9B5Z6"/>
<reference evidence="2" key="1">
    <citation type="submission" date="2021-06" db="EMBL/GenBank/DDBJ databases">
        <authorList>
            <person name="Kallberg Y."/>
            <person name="Tangrot J."/>
            <person name="Rosling A."/>
        </authorList>
    </citation>
    <scope>NUCLEOTIDE SEQUENCE</scope>
    <source>
        <strain evidence="2">BR232B</strain>
    </source>
</reference>
<accession>A0A9N9B5Z6</accession>
<organism evidence="2 3">
    <name type="scientific">Paraglomus brasilianum</name>
    <dbReference type="NCBI Taxonomy" id="144538"/>
    <lineage>
        <taxon>Eukaryota</taxon>
        <taxon>Fungi</taxon>
        <taxon>Fungi incertae sedis</taxon>
        <taxon>Mucoromycota</taxon>
        <taxon>Glomeromycotina</taxon>
        <taxon>Glomeromycetes</taxon>
        <taxon>Paraglomerales</taxon>
        <taxon>Paraglomeraceae</taxon>
        <taxon>Paraglomus</taxon>
    </lineage>
</organism>
<evidence type="ECO:0000313" key="2">
    <source>
        <dbReference type="EMBL" id="CAG8556643.1"/>
    </source>
</evidence>
<dbReference type="Proteomes" id="UP000789739">
    <property type="component" value="Unassembled WGS sequence"/>
</dbReference>
<name>A0A9N9B5Z6_9GLOM</name>
<comment type="caution">
    <text evidence="2">The sequence shown here is derived from an EMBL/GenBank/DDBJ whole genome shotgun (WGS) entry which is preliminary data.</text>
</comment>
<evidence type="ECO:0000256" key="1">
    <source>
        <dbReference type="SAM" id="MobiDB-lite"/>
    </source>
</evidence>
<sequence>MSSENGSEHSANASSVISISPAFLTSNDLISELCKDQGGDIIKLHLVRGRDIFKIPSIHWHRRACLKKRDDGGSGLFRGGTESCQTTLSRKSVPIEAQTTNPFRTGIYFVCDGVSLSQNITIQATILVFKTMDGNKSGPEIYPDSPMPSYHPPSPGPDIGTTMLASKNAVETIVVLDYSEEAWKVAREAPCTVLLCTLDDLVEKIRAHRGPDHHSGNRSVSSRATSPIPHRPINRTY</sequence>
<keyword evidence="3" id="KW-1185">Reference proteome</keyword>
<feature type="region of interest" description="Disordered" evidence="1">
    <location>
        <begin position="208"/>
        <end position="237"/>
    </location>
</feature>
<proteinExistence type="predicted"/>